<comment type="catalytic activity">
    <reaction evidence="6">
        <text>RNA(n) + a ribonucleoside 5'-triphosphate = RNA(n+1) + diphosphate</text>
        <dbReference type="Rhea" id="RHEA:21248"/>
        <dbReference type="Rhea" id="RHEA-COMP:14527"/>
        <dbReference type="Rhea" id="RHEA-COMP:17342"/>
        <dbReference type="ChEBI" id="CHEBI:33019"/>
        <dbReference type="ChEBI" id="CHEBI:61557"/>
        <dbReference type="ChEBI" id="CHEBI:140395"/>
        <dbReference type="EC" id="2.7.7.6"/>
    </reaction>
</comment>
<evidence type="ECO:0000256" key="2">
    <source>
        <dbReference type="ARBA" id="ARBA00022478"/>
    </source>
</evidence>
<evidence type="ECO:0000256" key="6">
    <source>
        <dbReference type="ARBA" id="ARBA00048552"/>
    </source>
</evidence>
<organism evidence="8">
    <name type="scientific">mine drainage metagenome</name>
    <dbReference type="NCBI Taxonomy" id="410659"/>
    <lineage>
        <taxon>unclassified sequences</taxon>
        <taxon>metagenomes</taxon>
        <taxon>ecological metagenomes</taxon>
    </lineage>
</organism>
<accession>T0YJN0</accession>
<reference evidence="8" key="2">
    <citation type="journal article" date="2014" name="ISME J.">
        <title>Microbial stratification in low pH oxic and suboxic macroscopic growths along an acid mine drainage.</title>
        <authorList>
            <person name="Mendez-Garcia C."/>
            <person name="Mesa V."/>
            <person name="Sprenger R.R."/>
            <person name="Richter M."/>
            <person name="Diez M.S."/>
            <person name="Solano J."/>
            <person name="Bargiela R."/>
            <person name="Golyshina O.V."/>
            <person name="Manteca A."/>
            <person name="Ramos J.L."/>
            <person name="Gallego J.R."/>
            <person name="Llorente I."/>
            <person name="Martins Dos Santos V.A."/>
            <person name="Jensen O.N."/>
            <person name="Pelaez A.I."/>
            <person name="Sanchez J."/>
            <person name="Ferrer M."/>
        </authorList>
    </citation>
    <scope>NUCLEOTIDE SEQUENCE</scope>
</reference>
<keyword evidence="5" id="KW-0804">Transcription</keyword>
<dbReference type="PANTHER" id="PTHR19376">
    <property type="entry name" value="DNA-DIRECTED RNA POLYMERASE"/>
    <property type="match status" value="1"/>
</dbReference>
<evidence type="ECO:0000259" key="7">
    <source>
        <dbReference type="Pfam" id="PF04998"/>
    </source>
</evidence>
<sequence length="215" mass="24218">RIAISSAEPLKKQKNVLKKKKEGLKAVFKIDSIQEISPIPLSEFSLPDEGLKTFAITERLSMKITEKDALESYITEEEHKLMDKAKEIGIVLPYSVVRELTTRVSNLPDKEIKIVLKRIEEAILRKQIDPYEAVGIVAAQSIGEPGTQMTMRTFHFAGVREMNVTLGLPRLIEIVDARRTPSTPSMTIYLKPEFQSSREAVESVIKLIENTALLD</sequence>
<dbReference type="GO" id="GO:0006351">
    <property type="term" value="P:DNA-templated transcription"/>
    <property type="evidence" value="ECO:0007669"/>
    <property type="project" value="InterPro"/>
</dbReference>
<keyword evidence="4" id="KW-0548">Nucleotidyltransferase</keyword>
<reference evidence="8" key="1">
    <citation type="submission" date="2013-08" db="EMBL/GenBank/DDBJ databases">
        <authorList>
            <person name="Mendez C."/>
            <person name="Richter M."/>
            <person name="Ferrer M."/>
            <person name="Sanchez J."/>
        </authorList>
    </citation>
    <scope>NUCLEOTIDE SEQUENCE</scope>
</reference>
<gene>
    <name evidence="8" type="ORF">B1B_17822</name>
</gene>
<feature type="domain" description="RNA polymerase Rpb1" evidence="7">
    <location>
        <begin position="79"/>
        <end position="208"/>
    </location>
</feature>
<dbReference type="EC" id="2.7.7.6" evidence="1"/>
<dbReference type="GO" id="GO:0003677">
    <property type="term" value="F:DNA binding"/>
    <property type="evidence" value="ECO:0007669"/>
    <property type="project" value="InterPro"/>
</dbReference>
<keyword evidence="2 8" id="KW-0240">DNA-directed RNA polymerase</keyword>
<dbReference type="SUPFAM" id="SSF64484">
    <property type="entry name" value="beta and beta-prime subunits of DNA dependent RNA-polymerase"/>
    <property type="match status" value="1"/>
</dbReference>
<evidence type="ECO:0000256" key="4">
    <source>
        <dbReference type="ARBA" id="ARBA00022695"/>
    </source>
</evidence>
<proteinExistence type="predicted"/>
<dbReference type="GO" id="GO:0003899">
    <property type="term" value="F:DNA-directed RNA polymerase activity"/>
    <property type="evidence" value="ECO:0007669"/>
    <property type="project" value="UniProtKB-EC"/>
</dbReference>
<feature type="non-terminal residue" evidence="8">
    <location>
        <position position="1"/>
    </location>
</feature>
<dbReference type="InterPro" id="IPR007081">
    <property type="entry name" value="RNA_pol_Rpb1_5"/>
</dbReference>
<dbReference type="EMBL" id="AUZY01011914">
    <property type="protein sequence ID" value="EQD32127.1"/>
    <property type="molecule type" value="Genomic_DNA"/>
</dbReference>
<feature type="non-terminal residue" evidence="8">
    <location>
        <position position="215"/>
    </location>
</feature>
<keyword evidence="3" id="KW-0808">Transferase</keyword>
<evidence type="ECO:0000256" key="3">
    <source>
        <dbReference type="ARBA" id="ARBA00022679"/>
    </source>
</evidence>
<dbReference type="InterPro" id="IPR045867">
    <property type="entry name" value="DNA-dir_RpoC_beta_prime"/>
</dbReference>
<dbReference type="AlphaFoldDB" id="T0YJN0"/>
<comment type="caution">
    <text evidence="8">The sequence shown here is derived from an EMBL/GenBank/DDBJ whole genome shotgun (WGS) entry which is preliminary data.</text>
</comment>
<dbReference type="GO" id="GO:0000428">
    <property type="term" value="C:DNA-directed RNA polymerase complex"/>
    <property type="evidence" value="ECO:0007669"/>
    <property type="project" value="UniProtKB-KW"/>
</dbReference>
<protein>
    <recommendedName>
        <fullName evidence="1">DNA-directed RNA polymerase</fullName>
        <ecNumber evidence="1">2.7.7.6</ecNumber>
    </recommendedName>
</protein>
<evidence type="ECO:0000256" key="5">
    <source>
        <dbReference type="ARBA" id="ARBA00023163"/>
    </source>
</evidence>
<evidence type="ECO:0000313" key="8">
    <source>
        <dbReference type="EMBL" id="EQD32127.1"/>
    </source>
</evidence>
<dbReference type="PANTHER" id="PTHR19376:SF32">
    <property type="entry name" value="DNA-DIRECTED RNA POLYMERASE III SUBUNIT RPC1"/>
    <property type="match status" value="1"/>
</dbReference>
<dbReference type="Pfam" id="PF04998">
    <property type="entry name" value="RNA_pol_Rpb1_5"/>
    <property type="match status" value="1"/>
</dbReference>
<name>T0YJN0_9ZZZZ</name>
<evidence type="ECO:0000256" key="1">
    <source>
        <dbReference type="ARBA" id="ARBA00012418"/>
    </source>
</evidence>